<organism evidence="2 3">
    <name type="scientific">Haloferula helveola</name>
    <dbReference type="NCBI Taxonomy" id="490095"/>
    <lineage>
        <taxon>Bacteria</taxon>
        <taxon>Pseudomonadati</taxon>
        <taxon>Verrucomicrobiota</taxon>
        <taxon>Verrucomicrobiia</taxon>
        <taxon>Verrucomicrobiales</taxon>
        <taxon>Verrucomicrobiaceae</taxon>
        <taxon>Haloferula</taxon>
    </lineage>
</organism>
<dbReference type="Proteomes" id="UP001374893">
    <property type="component" value="Chromosome"/>
</dbReference>
<dbReference type="EMBL" id="AP024702">
    <property type="protein sequence ID" value="BCX48968.1"/>
    <property type="molecule type" value="Genomic_DNA"/>
</dbReference>
<sequence>MKSSLLAACLLVPSLHAVTVVNGSFENLTSAYVDIPGADRDGNAAADGWTISAESPDWFWGEGPEGLWETNWGDYFMNGASTGPTYREGFSQTISGFTIGATYTLNFSHANGLFFNPGTPGFYEGVNVPGGWEVLLNGSSLYLADSVNSNAVAAPDHTTDWFTRNIDFVATAETIEIEFLAYKNPQVGGQDPTFQFLDNVSITTVPEPGCAVLCVAGLLLSVRRRRTGVISPH</sequence>
<evidence type="ECO:0000313" key="3">
    <source>
        <dbReference type="Proteomes" id="UP001374893"/>
    </source>
</evidence>
<evidence type="ECO:0000256" key="1">
    <source>
        <dbReference type="SAM" id="SignalP"/>
    </source>
</evidence>
<keyword evidence="3" id="KW-1185">Reference proteome</keyword>
<feature type="chain" id="PRO_5046649797" description="PEP-CTERM protein-sorting domain-containing protein" evidence="1">
    <location>
        <begin position="18"/>
        <end position="233"/>
    </location>
</feature>
<keyword evidence="1" id="KW-0732">Signal</keyword>
<protein>
    <recommendedName>
        <fullName evidence="4">PEP-CTERM protein-sorting domain-containing protein</fullName>
    </recommendedName>
</protein>
<accession>A0ABM7RBK1</accession>
<gene>
    <name evidence="2" type="ORF">HAHE_28760</name>
</gene>
<dbReference type="RefSeq" id="WP_338685392.1">
    <property type="nucleotide sequence ID" value="NZ_AP024702.1"/>
</dbReference>
<proteinExistence type="predicted"/>
<evidence type="ECO:0000313" key="2">
    <source>
        <dbReference type="EMBL" id="BCX48968.1"/>
    </source>
</evidence>
<feature type="signal peptide" evidence="1">
    <location>
        <begin position="1"/>
        <end position="17"/>
    </location>
</feature>
<name>A0ABM7RBK1_9BACT</name>
<reference evidence="2 3" key="1">
    <citation type="submission" date="2021-06" db="EMBL/GenBank/DDBJ databases">
        <title>Complete genome of Haloferula helveola possessing various polysaccharide degrading enzymes.</title>
        <authorList>
            <person name="Takami H."/>
            <person name="Huang C."/>
            <person name="Hamasaki K."/>
        </authorList>
    </citation>
    <scope>NUCLEOTIDE SEQUENCE [LARGE SCALE GENOMIC DNA]</scope>
    <source>
        <strain evidence="2 3">CN-1</strain>
    </source>
</reference>
<evidence type="ECO:0008006" key="4">
    <source>
        <dbReference type="Google" id="ProtNLM"/>
    </source>
</evidence>